<evidence type="ECO:0000256" key="1">
    <source>
        <dbReference type="SAM" id="Phobius"/>
    </source>
</evidence>
<organism evidence="2 3">
    <name type="scientific">Bombiscardovia apis</name>
    <dbReference type="NCBI Taxonomy" id="2932182"/>
    <lineage>
        <taxon>Bacteria</taxon>
        <taxon>Bacillati</taxon>
        <taxon>Actinomycetota</taxon>
        <taxon>Actinomycetes</taxon>
        <taxon>Bifidobacteriales</taxon>
        <taxon>Bifidobacteriaceae</taxon>
        <taxon>Bombiscardovia</taxon>
    </lineage>
</organism>
<reference evidence="2 3" key="1">
    <citation type="journal article" date="2023" name="Microbiol. Spectr.">
        <title>Symbiosis of Carpenter Bees with Uncharacterized Lactic Acid Bacteria Showing NAD Auxotrophy.</title>
        <authorList>
            <person name="Kawasaki S."/>
            <person name="Ozawa K."/>
            <person name="Mori T."/>
            <person name="Yamamoto A."/>
            <person name="Ito M."/>
            <person name="Ohkuma M."/>
            <person name="Sakamoto M."/>
            <person name="Matsutani M."/>
        </authorList>
    </citation>
    <scope>NUCLEOTIDE SEQUENCE [LARGE SCALE GENOMIC DNA]</scope>
    <source>
        <strain evidence="2 3">KimH</strain>
    </source>
</reference>
<keyword evidence="1" id="KW-1133">Transmembrane helix</keyword>
<name>A0ABM8BCV7_9BIFI</name>
<keyword evidence="1" id="KW-0472">Membrane</keyword>
<evidence type="ECO:0000313" key="3">
    <source>
        <dbReference type="Proteomes" id="UP001321748"/>
    </source>
</evidence>
<sequence length="106" mass="12413">MPVDSTNEIVVGVLVLIIFCAVLILLLRLWIKFLARMRNRSIQKKIAAGKIKDKTLMKLYQRFQKSQNGKVIAMMCFGVNYKLFLRTQSDTYEIYKAEMIRRNLPL</sequence>
<feature type="transmembrane region" description="Helical" evidence="1">
    <location>
        <begin position="12"/>
        <end position="31"/>
    </location>
</feature>
<gene>
    <name evidence="2" type="ORF">KIMH_06350</name>
</gene>
<dbReference type="Proteomes" id="UP001321748">
    <property type="component" value="Chromosome"/>
</dbReference>
<proteinExistence type="predicted"/>
<accession>A0ABM8BCV7</accession>
<keyword evidence="1" id="KW-0812">Transmembrane</keyword>
<dbReference type="EMBL" id="AP026800">
    <property type="protein sequence ID" value="BDR54524.1"/>
    <property type="molecule type" value="Genomic_DNA"/>
</dbReference>
<keyword evidence="3" id="KW-1185">Reference proteome</keyword>
<protein>
    <submittedName>
        <fullName evidence="2">Uncharacterized protein</fullName>
    </submittedName>
</protein>
<evidence type="ECO:0000313" key="2">
    <source>
        <dbReference type="EMBL" id="BDR54524.1"/>
    </source>
</evidence>